<protein>
    <submittedName>
        <fullName evidence="3">Uncharacterized protein</fullName>
    </submittedName>
</protein>
<sequence length="263" mass="30355">MERRSKLKLRAKTRGEVIEESDSEEESDIESNDGLTRTMPPLEVILEVLKAFPSAIRTRGYGGCLPLHHAARLNYPKEVFMALIRAHPQGLDVRDAKKLTPRDYGNDSGDPEVEPLLDRPSSCWIQQIRDEQTHSNMDEELATLEEDVKELTDDLTKCVEEEQSLQARLHQMEEDIKQFCTYQQGRELEKRAEAIHVSMEKDAVEMRERIEGLFGMTSFKYAEDEKEREYIAAFNDDVRKIYGNANEAMEEMRTELAKLTKSL</sequence>
<name>A0A7S4VZA8_9STRA</name>
<reference evidence="3" key="1">
    <citation type="submission" date="2021-01" db="EMBL/GenBank/DDBJ databases">
        <authorList>
            <person name="Corre E."/>
            <person name="Pelletier E."/>
            <person name="Niang G."/>
            <person name="Scheremetjew M."/>
            <person name="Finn R."/>
            <person name="Kale V."/>
            <person name="Holt S."/>
            <person name="Cochrane G."/>
            <person name="Meng A."/>
            <person name="Brown T."/>
            <person name="Cohen L."/>
        </authorList>
    </citation>
    <scope>NUCLEOTIDE SEQUENCE</scope>
    <source>
        <strain evidence="3">GSO104</strain>
    </source>
</reference>
<gene>
    <name evidence="3" type="ORF">DBRI00130_LOCUS40970</name>
</gene>
<feature type="compositionally biased region" description="Acidic residues" evidence="2">
    <location>
        <begin position="18"/>
        <end position="31"/>
    </location>
</feature>
<evidence type="ECO:0000256" key="2">
    <source>
        <dbReference type="SAM" id="MobiDB-lite"/>
    </source>
</evidence>
<feature type="region of interest" description="Disordered" evidence="2">
    <location>
        <begin position="1"/>
        <end position="36"/>
    </location>
</feature>
<accession>A0A7S4VZA8</accession>
<feature type="coiled-coil region" evidence="1">
    <location>
        <begin position="134"/>
        <end position="175"/>
    </location>
</feature>
<dbReference type="AlphaFoldDB" id="A0A7S4VZA8"/>
<feature type="compositionally biased region" description="Basic residues" evidence="2">
    <location>
        <begin position="1"/>
        <end position="12"/>
    </location>
</feature>
<evidence type="ECO:0000313" key="3">
    <source>
        <dbReference type="EMBL" id="CAE4660791.1"/>
    </source>
</evidence>
<dbReference type="EMBL" id="HBNS01056934">
    <property type="protein sequence ID" value="CAE4660791.1"/>
    <property type="molecule type" value="Transcribed_RNA"/>
</dbReference>
<organism evidence="3">
    <name type="scientific">Ditylum brightwellii</name>
    <dbReference type="NCBI Taxonomy" id="49249"/>
    <lineage>
        <taxon>Eukaryota</taxon>
        <taxon>Sar</taxon>
        <taxon>Stramenopiles</taxon>
        <taxon>Ochrophyta</taxon>
        <taxon>Bacillariophyta</taxon>
        <taxon>Mediophyceae</taxon>
        <taxon>Lithodesmiophycidae</taxon>
        <taxon>Lithodesmiales</taxon>
        <taxon>Lithodesmiaceae</taxon>
        <taxon>Ditylum</taxon>
    </lineage>
</organism>
<proteinExistence type="predicted"/>
<keyword evidence="1" id="KW-0175">Coiled coil</keyword>
<evidence type="ECO:0000256" key="1">
    <source>
        <dbReference type="SAM" id="Coils"/>
    </source>
</evidence>